<dbReference type="Gene3D" id="3.40.50.1010">
    <property type="entry name" value="5'-nuclease"/>
    <property type="match status" value="1"/>
</dbReference>
<dbReference type="InterPro" id="IPR029060">
    <property type="entry name" value="PIN-like_dom_sf"/>
</dbReference>
<keyword evidence="5" id="KW-0378">Hydrolase</keyword>
<evidence type="ECO:0000256" key="6">
    <source>
        <dbReference type="ARBA" id="ARBA00022842"/>
    </source>
</evidence>
<evidence type="ECO:0000259" key="8">
    <source>
        <dbReference type="Pfam" id="PF01850"/>
    </source>
</evidence>
<gene>
    <name evidence="9" type="ORF">AC244_34705</name>
</gene>
<dbReference type="PANTHER" id="PTHR33653">
    <property type="entry name" value="RIBONUCLEASE VAPC2"/>
    <property type="match status" value="1"/>
</dbReference>
<evidence type="ECO:0000256" key="2">
    <source>
        <dbReference type="ARBA" id="ARBA00022649"/>
    </source>
</evidence>
<sequence length="143" mass="16166">MTLYLLDENVLRELKHGGHKNVHQWITTVDDTDLRLSVATLFEKRRGAEALMKREPERAQRILDGIEALEKSFSDRIIPIDGPVVAEWTRLLGMKNKDKWDVALAATARVHGLVVVTRNVSDFAGRGVRILNPFKTPPEISDV</sequence>
<dbReference type="Pfam" id="PF01850">
    <property type="entry name" value="PIN"/>
    <property type="match status" value="1"/>
</dbReference>
<keyword evidence="3" id="KW-0540">Nuclease</keyword>
<comment type="cofactor">
    <cofactor evidence="1">
        <name>Mg(2+)</name>
        <dbReference type="ChEBI" id="CHEBI:18420"/>
    </cofactor>
</comment>
<dbReference type="PANTHER" id="PTHR33653:SF1">
    <property type="entry name" value="RIBONUCLEASE VAPC2"/>
    <property type="match status" value="1"/>
</dbReference>
<comment type="similarity">
    <text evidence="7">Belongs to the PINc/VapC protein family.</text>
</comment>
<evidence type="ECO:0000313" key="10">
    <source>
        <dbReference type="Proteomes" id="UP000037425"/>
    </source>
</evidence>
<feature type="domain" description="PIN" evidence="8">
    <location>
        <begin position="4"/>
        <end position="119"/>
    </location>
</feature>
<dbReference type="GO" id="GO:0004518">
    <property type="term" value="F:nuclease activity"/>
    <property type="evidence" value="ECO:0007669"/>
    <property type="project" value="UniProtKB-KW"/>
</dbReference>
<accession>A0A0L8BCU1</accession>
<keyword evidence="2" id="KW-1277">Toxin-antitoxin system</keyword>
<reference evidence="10" key="1">
    <citation type="submission" date="2015-07" db="EMBL/GenBank/DDBJ databases">
        <title>Whole genome sequence of an Ensifer adhaerens strain isolated from a cave pool in the Wind Cave National Park.</title>
        <authorList>
            <person name="Eng W.W.H."/>
            <person name="Gan H.M."/>
            <person name="Barton H.A."/>
            <person name="Savka M.A."/>
        </authorList>
    </citation>
    <scope>NUCLEOTIDE SEQUENCE [LARGE SCALE GENOMIC DNA]</scope>
    <source>
        <strain evidence="10">SD006</strain>
    </source>
</reference>
<evidence type="ECO:0000256" key="1">
    <source>
        <dbReference type="ARBA" id="ARBA00001946"/>
    </source>
</evidence>
<dbReference type="RefSeq" id="WP_053253341.1">
    <property type="nucleotide sequence ID" value="NZ_LGAP01000067.1"/>
</dbReference>
<dbReference type="PATRIC" id="fig|106592.7.peg.6931"/>
<keyword evidence="6" id="KW-0460">Magnesium</keyword>
<evidence type="ECO:0000256" key="5">
    <source>
        <dbReference type="ARBA" id="ARBA00022801"/>
    </source>
</evidence>
<evidence type="ECO:0000256" key="3">
    <source>
        <dbReference type="ARBA" id="ARBA00022722"/>
    </source>
</evidence>
<dbReference type="EMBL" id="LGAP01000067">
    <property type="protein sequence ID" value="KOF12385.1"/>
    <property type="molecule type" value="Genomic_DNA"/>
</dbReference>
<dbReference type="Proteomes" id="UP000037425">
    <property type="component" value="Unassembled WGS sequence"/>
</dbReference>
<comment type="caution">
    <text evidence="9">The sequence shown here is derived from an EMBL/GenBank/DDBJ whole genome shotgun (WGS) entry which is preliminary data.</text>
</comment>
<protein>
    <submittedName>
        <fullName evidence="9">Twitching motility protein PilT</fullName>
    </submittedName>
</protein>
<dbReference type="CDD" id="cd18746">
    <property type="entry name" value="PIN_VapC4-5_FitB-like"/>
    <property type="match status" value="1"/>
</dbReference>
<dbReference type="GO" id="GO:0016787">
    <property type="term" value="F:hydrolase activity"/>
    <property type="evidence" value="ECO:0007669"/>
    <property type="project" value="UniProtKB-KW"/>
</dbReference>
<evidence type="ECO:0000256" key="4">
    <source>
        <dbReference type="ARBA" id="ARBA00022723"/>
    </source>
</evidence>
<dbReference type="SUPFAM" id="SSF88723">
    <property type="entry name" value="PIN domain-like"/>
    <property type="match status" value="1"/>
</dbReference>
<dbReference type="OrthoDB" id="5458135at2"/>
<name>A0A0L8BCU1_ENSAD</name>
<dbReference type="InterPro" id="IPR050556">
    <property type="entry name" value="Type_II_TA_system_RNase"/>
</dbReference>
<organism evidence="9 10">
    <name type="scientific">Ensifer adhaerens</name>
    <name type="common">Sinorhizobium morelense</name>
    <dbReference type="NCBI Taxonomy" id="106592"/>
    <lineage>
        <taxon>Bacteria</taxon>
        <taxon>Pseudomonadati</taxon>
        <taxon>Pseudomonadota</taxon>
        <taxon>Alphaproteobacteria</taxon>
        <taxon>Hyphomicrobiales</taxon>
        <taxon>Rhizobiaceae</taxon>
        <taxon>Sinorhizobium/Ensifer group</taxon>
        <taxon>Ensifer</taxon>
    </lineage>
</organism>
<dbReference type="InterPro" id="IPR002716">
    <property type="entry name" value="PIN_dom"/>
</dbReference>
<dbReference type="GO" id="GO:0046872">
    <property type="term" value="F:metal ion binding"/>
    <property type="evidence" value="ECO:0007669"/>
    <property type="project" value="UniProtKB-KW"/>
</dbReference>
<proteinExistence type="inferred from homology"/>
<evidence type="ECO:0000313" key="9">
    <source>
        <dbReference type="EMBL" id="KOF12385.1"/>
    </source>
</evidence>
<dbReference type="AlphaFoldDB" id="A0A0L8BCU1"/>
<keyword evidence="4" id="KW-0479">Metal-binding</keyword>
<evidence type="ECO:0000256" key="7">
    <source>
        <dbReference type="ARBA" id="ARBA00038093"/>
    </source>
</evidence>